<organism evidence="6 7">
    <name type="scientific">Vibrio mediterranei</name>
    <dbReference type="NCBI Taxonomy" id="689"/>
    <lineage>
        <taxon>Bacteria</taxon>
        <taxon>Pseudomonadati</taxon>
        <taxon>Pseudomonadota</taxon>
        <taxon>Gammaproteobacteria</taxon>
        <taxon>Vibrionales</taxon>
        <taxon>Vibrionaceae</taxon>
        <taxon>Vibrio</taxon>
    </lineage>
</organism>
<keyword evidence="2 5" id="KW-0812">Transmembrane</keyword>
<sequence length="291" mass="31165">MVLYAIYLVYQSLYDAENMVIMESVKFMGSLALCATIAFSTTWYLDKIVPMVYYSGDDIANALLGAQTLGSLLDELTDLMMTRIAFIYDQINLDIWEGDTFTAMFLSLLMIVILLIGFVPFIIISTVYLTVAKLMVGFLLILGPLFIMFGFFPSTRSMFQAWTGQCFNYILLIVVYSLGFSVLMALIELATPDSLSLKNCILTLILMAVCSSISTQIPTFCSALSGGVGINGLAGNLGAGASMWGGMLGAGAGALAKYSGANWAGGKAGGLAKKLGSNLLDKIKPPSIKPG</sequence>
<accession>A0ABX5DA93</accession>
<protein>
    <submittedName>
        <fullName evidence="6">Conjugal transfer protein TrbL</fullName>
    </submittedName>
</protein>
<feature type="transmembrane region" description="Helical" evidence="5">
    <location>
        <begin position="136"/>
        <end position="155"/>
    </location>
</feature>
<evidence type="ECO:0000256" key="2">
    <source>
        <dbReference type="ARBA" id="ARBA00022692"/>
    </source>
</evidence>
<reference evidence="6 7" key="2">
    <citation type="submission" date="2018-03" db="EMBL/GenBank/DDBJ databases">
        <title>Genetic Diversity and Phenotypic Plasticity of AHL Mediated Quorum Sensing in Environmental Strains of Vibrio mediterranei.</title>
        <authorList>
            <person name="Lantoine F."/>
            <person name="Vouve F."/>
        </authorList>
    </citation>
    <scope>NUCLEOTIDE SEQUENCE [LARGE SCALE GENOMIC DNA]</scope>
    <source>
        <strain evidence="6 7">17LN0615E</strain>
    </source>
</reference>
<evidence type="ECO:0000256" key="5">
    <source>
        <dbReference type="SAM" id="Phobius"/>
    </source>
</evidence>
<dbReference type="Pfam" id="PF04610">
    <property type="entry name" value="TrbL"/>
    <property type="match status" value="1"/>
</dbReference>
<feature type="transmembrane region" description="Helical" evidence="5">
    <location>
        <begin position="167"/>
        <end position="187"/>
    </location>
</feature>
<evidence type="ECO:0000256" key="3">
    <source>
        <dbReference type="ARBA" id="ARBA00022989"/>
    </source>
</evidence>
<keyword evidence="3 5" id="KW-1133">Transmembrane helix</keyword>
<dbReference type="Proteomes" id="UP000238163">
    <property type="component" value="Unassembled WGS sequence"/>
</dbReference>
<comment type="subcellular location">
    <subcellularLocation>
        <location evidence="1">Membrane</location>
        <topology evidence="1">Multi-pass membrane protein</topology>
    </subcellularLocation>
</comment>
<proteinExistence type="predicted"/>
<keyword evidence="4 5" id="KW-0472">Membrane</keyword>
<reference evidence="6 7" key="1">
    <citation type="submission" date="2017-09" db="EMBL/GenBank/DDBJ databases">
        <authorList>
            <person name="Girard L."/>
            <person name="Lami R."/>
            <person name="Suzuki M."/>
            <person name="Baudart J."/>
        </authorList>
    </citation>
    <scope>NUCLEOTIDE SEQUENCE [LARGE SCALE GENOMIC DNA]</scope>
    <source>
        <strain evidence="6 7">17LN0615E</strain>
    </source>
</reference>
<comment type="caution">
    <text evidence="6">The sequence shown here is derived from an EMBL/GenBank/DDBJ whole genome shotgun (WGS) entry which is preliminary data.</text>
</comment>
<dbReference type="EMBL" id="NWTN01000011">
    <property type="protein sequence ID" value="PRQ66612.1"/>
    <property type="molecule type" value="Genomic_DNA"/>
</dbReference>
<evidence type="ECO:0000313" key="7">
    <source>
        <dbReference type="Proteomes" id="UP000238163"/>
    </source>
</evidence>
<evidence type="ECO:0000256" key="4">
    <source>
        <dbReference type="ARBA" id="ARBA00023136"/>
    </source>
</evidence>
<feature type="transmembrane region" description="Helical" evidence="5">
    <location>
        <begin position="199"/>
        <end position="217"/>
    </location>
</feature>
<feature type="transmembrane region" description="Helical" evidence="5">
    <location>
        <begin position="27"/>
        <end position="45"/>
    </location>
</feature>
<feature type="transmembrane region" description="Helical" evidence="5">
    <location>
        <begin position="103"/>
        <end position="129"/>
    </location>
</feature>
<evidence type="ECO:0000313" key="6">
    <source>
        <dbReference type="EMBL" id="PRQ66612.1"/>
    </source>
</evidence>
<evidence type="ECO:0000256" key="1">
    <source>
        <dbReference type="ARBA" id="ARBA00004141"/>
    </source>
</evidence>
<gene>
    <name evidence="6" type="ORF">COR51_16425</name>
</gene>
<name>A0ABX5DA93_9VIBR</name>
<dbReference type="InterPro" id="IPR007688">
    <property type="entry name" value="Conjugal_tfr_TrbL/VirB6"/>
</dbReference>
<keyword evidence="7" id="KW-1185">Reference proteome</keyword>